<reference evidence="2 3" key="1">
    <citation type="submission" date="2024-03" db="EMBL/GenBank/DDBJ databases">
        <authorList>
            <person name="Gkanogiannis A."/>
            <person name="Becerra Lopez-Lavalle L."/>
        </authorList>
    </citation>
    <scope>NUCLEOTIDE SEQUENCE [LARGE SCALE GENOMIC DNA]</scope>
</reference>
<accession>A0ABP0YXR7</accession>
<organism evidence="2 3">
    <name type="scientific">Citrullus colocynthis</name>
    <name type="common">colocynth</name>
    <dbReference type="NCBI Taxonomy" id="252529"/>
    <lineage>
        <taxon>Eukaryota</taxon>
        <taxon>Viridiplantae</taxon>
        <taxon>Streptophyta</taxon>
        <taxon>Embryophyta</taxon>
        <taxon>Tracheophyta</taxon>
        <taxon>Spermatophyta</taxon>
        <taxon>Magnoliopsida</taxon>
        <taxon>eudicotyledons</taxon>
        <taxon>Gunneridae</taxon>
        <taxon>Pentapetalae</taxon>
        <taxon>rosids</taxon>
        <taxon>fabids</taxon>
        <taxon>Cucurbitales</taxon>
        <taxon>Cucurbitaceae</taxon>
        <taxon>Benincaseae</taxon>
        <taxon>Citrullus</taxon>
    </lineage>
</organism>
<dbReference type="Proteomes" id="UP001642487">
    <property type="component" value="Chromosome 6"/>
</dbReference>
<gene>
    <name evidence="2" type="ORF">CITCOLO1_LOCUS16414</name>
</gene>
<protein>
    <submittedName>
        <fullName evidence="2">Uncharacterized protein</fullName>
    </submittedName>
</protein>
<proteinExistence type="predicted"/>
<sequence length="124" mass="12728">MDNGGAALAFSFTWIGGDKLRALNNGGHHKGSGTAEGGRNKTVGDGIVGSPSPHHTPHLTTRDMMGGPSIDATFGTASSRPTTRSTTYIEMVGDPSFGGSTSTHPILHPTTCTRIGGRSVLNVP</sequence>
<evidence type="ECO:0000313" key="3">
    <source>
        <dbReference type="Proteomes" id="UP001642487"/>
    </source>
</evidence>
<keyword evidence="3" id="KW-1185">Reference proteome</keyword>
<evidence type="ECO:0000313" key="2">
    <source>
        <dbReference type="EMBL" id="CAK9324188.1"/>
    </source>
</evidence>
<name>A0ABP0YXR7_9ROSI</name>
<dbReference type="EMBL" id="OZ021740">
    <property type="protein sequence ID" value="CAK9324188.1"/>
    <property type="molecule type" value="Genomic_DNA"/>
</dbReference>
<evidence type="ECO:0000256" key="1">
    <source>
        <dbReference type="SAM" id="MobiDB-lite"/>
    </source>
</evidence>
<feature type="region of interest" description="Disordered" evidence="1">
    <location>
        <begin position="26"/>
        <end position="84"/>
    </location>
</feature>